<feature type="compositionally biased region" description="Basic and acidic residues" evidence="1">
    <location>
        <begin position="513"/>
        <end position="534"/>
    </location>
</feature>
<dbReference type="EMBL" id="BKCJ010003234">
    <property type="protein sequence ID" value="GEU53821.1"/>
    <property type="molecule type" value="Genomic_DNA"/>
</dbReference>
<organism evidence="2">
    <name type="scientific">Tanacetum cinerariifolium</name>
    <name type="common">Dalmatian daisy</name>
    <name type="synonym">Chrysanthemum cinerariifolium</name>
    <dbReference type="NCBI Taxonomy" id="118510"/>
    <lineage>
        <taxon>Eukaryota</taxon>
        <taxon>Viridiplantae</taxon>
        <taxon>Streptophyta</taxon>
        <taxon>Embryophyta</taxon>
        <taxon>Tracheophyta</taxon>
        <taxon>Spermatophyta</taxon>
        <taxon>Magnoliopsida</taxon>
        <taxon>eudicotyledons</taxon>
        <taxon>Gunneridae</taxon>
        <taxon>Pentapetalae</taxon>
        <taxon>asterids</taxon>
        <taxon>campanulids</taxon>
        <taxon>Asterales</taxon>
        <taxon>Asteraceae</taxon>
        <taxon>Asteroideae</taxon>
        <taxon>Anthemideae</taxon>
        <taxon>Anthemidinae</taxon>
        <taxon>Tanacetum</taxon>
    </lineage>
</organism>
<dbReference type="AlphaFoldDB" id="A0A6L2KW06"/>
<reference evidence="2" key="1">
    <citation type="journal article" date="2019" name="Sci. Rep.">
        <title>Draft genome of Tanacetum cinerariifolium, the natural source of mosquito coil.</title>
        <authorList>
            <person name="Yamashiro T."/>
            <person name="Shiraishi A."/>
            <person name="Satake H."/>
            <person name="Nakayama K."/>
        </authorList>
    </citation>
    <scope>NUCLEOTIDE SEQUENCE</scope>
</reference>
<gene>
    <name evidence="2" type="ORF">Tci_025799</name>
</gene>
<feature type="compositionally biased region" description="Low complexity" evidence="1">
    <location>
        <begin position="7"/>
        <end position="18"/>
    </location>
</feature>
<proteinExistence type="predicted"/>
<feature type="region of interest" description="Disordered" evidence="1">
    <location>
        <begin position="1"/>
        <end position="21"/>
    </location>
</feature>
<accession>A0A6L2KW06</accession>
<evidence type="ECO:0000256" key="1">
    <source>
        <dbReference type="SAM" id="MobiDB-lite"/>
    </source>
</evidence>
<comment type="caution">
    <text evidence="2">The sequence shown here is derived from an EMBL/GenBank/DDBJ whole genome shotgun (WGS) entry which is preliminary data.</text>
</comment>
<evidence type="ECO:0000313" key="2">
    <source>
        <dbReference type="EMBL" id="GEU53821.1"/>
    </source>
</evidence>
<name>A0A6L2KW06_TANCI</name>
<sequence>ADVNVNAPAEQAPAMAPPTRTDDQILPHSRWVPVGKSNCYLDVEKSQINLIYKIAMDILKHTNFFRAFTASSTISLIYIQQFWDTIRYDRDTARYIYQLDEQCHRGHSLRSLTYVSWERLQGLKDQELRCYRFSGASSIEPILIMQRGCRKNSPNPSIPSSKTKESGTAYSGKEESQSLCDFKLVDESVDEGIPEKEPRFDDEEADIQRAVEKSLKSVHDAPRGRLPQVVIKEPDFGKFQPLLEVQGKEKKKVTNVHVALDLLTLQTPKKVSPVEQYIFQRRTPASTEPSSHAESPSIYAELGFTDSDSEFNKEVPPEAGSNPGDDADPQPQSSLVIHAGPNLEHMDLEATNVSIQQNPDLMDEGFTTTTYPNVQENLKLTVKEQVILEEPASCSGTLSTLQHLAKDFSFGYLFFNDKPSKEDNKKITTETKAESMVSVIIQQDTSAIPLMTTPVGKAVDEIVTDAVHWAIQAPLHNRFRDLPEADMKEILHQRMWETNSYKAHKDHMRLYEAPKNSINRDHTYELQKDLAEAQRKKKKRHDSPKTPPGSPPH</sequence>
<protein>
    <submittedName>
        <fullName evidence="2">Uncharacterized protein</fullName>
    </submittedName>
</protein>
<feature type="non-terminal residue" evidence="2">
    <location>
        <position position="1"/>
    </location>
</feature>
<feature type="region of interest" description="Disordered" evidence="1">
    <location>
        <begin position="150"/>
        <end position="174"/>
    </location>
</feature>
<feature type="compositionally biased region" description="Low complexity" evidence="1">
    <location>
        <begin position="152"/>
        <end position="161"/>
    </location>
</feature>
<feature type="region of interest" description="Disordered" evidence="1">
    <location>
        <begin position="308"/>
        <end position="334"/>
    </location>
</feature>
<feature type="region of interest" description="Disordered" evidence="1">
    <location>
        <begin position="513"/>
        <end position="553"/>
    </location>
</feature>